<dbReference type="Gene3D" id="2.130.10.30">
    <property type="entry name" value="Regulator of chromosome condensation 1/beta-lactamase-inhibitor protein II"/>
    <property type="match status" value="2"/>
</dbReference>
<dbReference type="InterPro" id="IPR000408">
    <property type="entry name" value="Reg_chr_condens"/>
</dbReference>
<feature type="repeat" description="RCC1" evidence="2">
    <location>
        <begin position="76"/>
        <end position="130"/>
    </location>
</feature>
<comment type="caution">
    <text evidence="3">The sequence shown here is derived from an EMBL/GenBank/DDBJ whole genome shotgun (WGS) entry which is preliminary data.</text>
</comment>
<accession>A0AAQ4FEI6</accession>
<gene>
    <name evidence="3" type="ORF">V5799_007996</name>
</gene>
<keyword evidence="4" id="KW-1185">Reference proteome</keyword>
<evidence type="ECO:0000256" key="2">
    <source>
        <dbReference type="PROSITE-ProRule" id="PRU00235"/>
    </source>
</evidence>
<feature type="repeat" description="RCC1" evidence="2">
    <location>
        <begin position="172"/>
        <end position="221"/>
    </location>
</feature>
<sequence length="309" mass="34221">MQDDDSVNEEDIVKFMLFVLLMLNRRRSKNRGYNEHLLRTGFFTPPAPSSTKRPAVQEAERYVACGQSHCGLVVRGKAYTWGRAQFGRLGHRESHKEILGITCVEVLDTLRVKVSQVACGTHHTLFNTDAGALLHGHQRHLSPTEVDLSVVRGPLVSMACGSNHALLLTRDGEVYAFGRNTEGQLGLGSRKDQLACKLPAEESSVRHLRVLSSRLITIRTSRCLITIPQGQRTGEVRPIEVTALPPEITRPPLDDLEQSLRQKAFQNAYLSRSAPTFDLGSLDDPPYGPVALHTALEVSGFDVILRLLT</sequence>
<organism evidence="3 4">
    <name type="scientific">Amblyomma americanum</name>
    <name type="common">Lone star tick</name>
    <dbReference type="NCBI Taxonomy" id="6943"/>
    <lineage>
        <taxon>Eukaryota</taxon>
        <taxon>Metazoa</taxon>
        <taxon>Ecdysozoa</taxon>
        <taxon>Arthropoda</taxon>
        <taxon>Chelicerata</taxon>
        <taxon>Arachnida</taxon>
        <taxon>Acari</taxon>
        <taxon>Parasitiformes</taxon>
        <taxon>Ixodida</taxon>
        <taxon>Ixodoidea</taxon>
        <taxon>Ixodidae</taxon>
        <taxon>Amblyomminae</taxon>
        <taxon>Amblyomma</taxon>
    </lineage>
</organism>
<proteinExistence type="predicted"/>
<dbReference type="InterPro" id="IPR051210">
    <property type="entry name" value="Ub_ligase/GEF_domain"/>
</dbReference>
<evidence type="ECO:0000313" key="3">
    <source>
        <dbReference type="EMBL" id="KAK8785639.1"/>
    </source>
</evidence>
<dbReference type="Pfam" id="PF13540">
    <property type="entry name" value="RCC1_2"/>
    <property type="match status" value="1"/>
</dbReference>
<keyword evidence="1" id="KW-0677">Repeat</keyword>
<dbReference type="PRINTS" id="PR00633">
    <property type="entry name" value="RCCNDNSATION"/>
</dbReference>
<dbReference type="PANTHER" id="PTHR22870:SF408">
    <property type="entry name" value="OS09G0560450 PROTEIN"/>
    <property type="match status" value="1"/>
</dbReference>
<dbReference type="PROSITE" id="PS50012">
    <property type="entry name" value="RCC1_3"/>
    <property type="match status" value="2"/>
</dbReference>
<dbReference type="InterPro" id="IPR009091">
    <property type="entry name" value="RCC1/BLIP-II"/>
</dbReference>
<name>A0AAQ4FEI6_AMBAM</name>
<dbReference type="Pfam" id="PF00415">
    <property type="entry name" value="RCC1"/>
    <property type="match status" value="1"/>
</dbReference>
<dbReference type="SUPFAM" id="SSF50985">
    <property type="entry name" value="RCC1/BLIP-II"/>
    <property type="match status" value="1"/>
</dbReference>
<dbReference type="EMBL" id="JARKHS020003354">
    <property type="protein sequence ID" value="KAK8785639.1"/>
    <property type="molecule type" value="Genomic_DNA"/>
</dbReference>
<reference evidence="3 4" key="1">
    <citation type="journal article" date="2023" name="Arcadia Sci">
        <title>De novo assembly of a long-read Amblyomma americanum tick genome.</title>
        <authorList>
            <person name="Chou S."/>
            <person name="Poskanzer K.E."/>
            <person name="Rollins M."/>
            <person name="Thuy-Boun P.S."/>
        </authorList>
    </citation>
    <scope>NUCLEOTIDE SEQUENCE [LARGE SCALE GENOMIC DNA]</scope>
    <source>
        <strain evidence="3">F_SG_1</strain>
        <tissue evidence="3">Salivary glands</tissue>
    </source>
</reference>
<dbReference type="PROSITE" id="PS00626">
    <property type="entry name" value="RCC1_2"/>
    <property type="match status" value="1"/>
</dbReference>
<evidence type="ECO:0000313" key="4">
    <source>
        <dbReference type="Proteomes" id="UP001321473"/>
    </source>
</evidence>
<dbReference type="Proteomes" id="UP001321473">
    <property type="component" value="Unassembled WGS sequence"/>
</dbReference>
<evidence type="ECO:0000256" key="1">
    <source>
        <dbReference type="ARBA" id="ARBA00022737"/>
    </source>
</evidence>
<protein>
    <submittedName>
        <fullName evidence="3">Uncharacterized protein</fullName>
    </submittedName>
</protein>
<dbReference type="AlphaFoldDB" id="A0AAQ4FEI6"/>
<dbReference type="PANTHER" id="PTHR22870">
    <property type="entry name" value="REGULATOR OF CHROMOSOME CONDENSATION"/>
    <property type="match status" value="1"/>
</dbReference>